<evidence type="ECO:0000256" key="1">
    <source>
        <dbReference type="SAM" id="MobiDB-lite"/>
    </source>
</evidence>
<reference evidence="2 3" key="1">
    <citation type="submission" date="2024-02" db="EMBL/GenBank/DDBJ databases">
        <title>Herpetosiphon gulosus NBRC 112829.</title>
        <authorList>
            <person name="Ichikawa N."/>
            <person name="Katano-Makiyama Y."/>
            <person name="Hidaka K."/>
        </authorList>
    </citation>
    <scope>NUCLEOTIDE SEQUENCE [LARGE SCALE GENOMIC DNA]</scope>
    <source>
        <strain evidence="2 3">NBRC 112829</strain>
    </source>
</reference>
<dbReference type="Proteomes" id="UP001428290">
    <property type="component" value="Unassembled WGS sequence"/>
</dbReference>
<dbReference type="EMBL" id="BAABRU010000002">
    <property type="protein sequence ID" value="GAA5526802.1"/>
    <property type="molecule type" value="Genomic_DNA"/>
</dbReference>
<organism evidence="2 3">
    <name type="scientific">Herpetosiphon gulosus</name>
    <dbReference type="NCBI Taxonomy" id="1973496"/>
    <lineage>
        <taxon>Bacteria</taxon>
        <taxon>Bacillati</taxon>
        <taxon>Chloroflexota</taxon>
        <taxon>Chloroflexia</taxon>
        <taxon>Herpetosiphonales</taxon>
        <taxon>Herpetosiphonaceae</taxon>
        <taxon>Herpetosiphon</taxon>
    </lineage>
</organism>
<keyword evidence="3" id="KW-1185">Reference proteome</keyword>
<gene>
    <name evidence="2" type="ORF">Hgul01_00582</name>
</gene>
<feature type="region of interest" description="Disordered" evidence="1">
    <location>
        <begin position="20"/>
        <end position="77"/>
    </location>
</feature>
<name>A0ABP9WUB8_9CHLR</name>
<evidence type="ECO:0000313" key="3">
    <source>
        <dbReference type="Proteomes" id="UP001428290"/>
    </source>
</evidence>
<sequence>MAGCTQPGGLNLQSLTQTAANPTINNGSNPNIQPTVPSQTTVAGQPTQIQVPTAVETGPTSQVNSTSEPIEPSSAVPTVVLTPPPSGNAAWEAQKVDVQQFAEPIAYAAPGTVMLWWYDPTSGQFVGLGWVRSPLIASGEFRLRWSALAALAIPYTINVDYGLSLEPSMIQRIRRAGYSGDVIETFVYLAPDITPQ</sequence>
<evidence type="ECO:0000313" key="2">
    <source>
        <dbReference type="EMBL" id="GAA5526802.1"/>
    </source>
</evidence>
<proteinExistence type="predicted"/>
<dbReference type="RefSeq" id="WP_345720439.1">
    <property type="nucleotide sequence ID" value="NZ_BAABRU010000002.1"/>
</dbReference>
<comment type="caution">
    <text evidence="2">The sequence shown here is derived from an EMBL/GenBank/DDBJ whole genome shotgun (WGS) entry which is preliminary data.</text>
</comment>
<protein>
    <submittedName>
        <fullName evidence="2">Uncharacterized protein</fullName>
    </submittedName>
</protein>
<feature type="compositionally biased region" description="Polar residues" evidence="1">
    <location>
        <begin position="20"/>
        <end position="51"/>
    </location>
</feature>
<feature type="compositionally biased region" description="Polar residues" evidence="1">
    <location>
        <begin position="58"/>
        <end position="68"/>
    </location>
</feature>
<accession>A0ABP9WUB8</accession>